<evidence type="ECO:0000256" key="7">
    <source>
        <dbReference type="ARBA" id="ARBA00023136"/>
    </source>
</evidence>
<dbReference type="InterPro" id="IPR003593">
    <property type="entry name" value="AAA+_ATPase"/>
</dbReference>
<dbReference type="CDD" id="cd03257">
    <property type="entry name" value="ABC_NikE_OppD_transporters"/>
    <property type="match status" value="1"/>
</dbReference>
<evidence type="ECO:0000256" key="2">
    <source>
        <dbReference type="ARBA" id="ARBA00005417"/>
    </source>
</evidence>
<dbReference type="InterPro" id="IPR017871">
    <property type="entry name" value="ABC_transporter-like_CS"/>
</dbReference>
<dbReference type="NCBIfam" id="TIGR01727">
    <property type="entry name" value="oligo_HPY"/>
    <property type="match status" value="1"/>
</dbReference>
<dbReference type="Proteomes" id="UP000248066">
    <property type="component" value="Unassembled WGS sequence"/>
</dbReference>
<dbReference type="InterPro" id="IPR050388">
    <property type="entry name" value="ABC_Ni/Peptide_Import"/>
</dbReference>
<evidence type="ECO:0000256" key="4">
    <source>
        <dbReference type="ARBA" id="ARBA00022475"/>
    </source>
</evidence>
<evidence type="ECO:0000313" key="9">
    <source>
        <dbReference type="EMBL" id="PYZ97378.1"/>
    </source>
</evidence>
<keyword evidence="6 9" id="KW-0067">ATP-binding</keyword>
<dbReference type="PROSITE" id="PS50893">
    <property type="entry name" value="ABC_TRANSPORTER_2"/>
    <property type="match status" value="1"/>
</dbReference>
<comment type="similarity">
    <text evidence="2">Belongs to the ABC transporter superfamily.</text>
</comment>
<dbReference type="Pfam" id="PF08352">
    <property type="entry name" value="oligo_HPY"/>
    <property type="match status" value="1"/>
</dbReference>
<dbReference type="Gene3D" id="3.40.50.300">
    <property type="entry name" value="P-loop containing nucleotide triphosphate hydrolases"/>
    <property type="match status" value="1"/>
</dbReference>
<dbReference type="PANTHER" id="PTHR43297">
    <property type="entry name" value="OLIGOPEPTIDE TRANSPORT ATP-BINDING PROTEIN APPD"/>
    <property type="match status" value="1"/>
</dbReference>
<gene>
    <name evidence="9" type="ORF">CR205_01890</name>
</gene>
<keyword evidence="4" id="KW-1003">Cell membrane</keyword>
<evidence type="ECO:0000259" key="8">
    <source>
        <dbReference type="PROSITE" id="PS50893"/>
    </source>
</evidence>
<protein>
    <submittedName>
        <fullName evidence="9">Peptide ABC transporter ATP-binding protein</fullName>
    </submittedName>
</protein>
<dbReference type="PROSITE" id="PS00211">
    <property type="entry name" value="ABC_TRANSPORTER_1"/>
    <property type="match status" value="1"/>
</dbReference>
<keyword evidence="5" id="KW-0547">Nucleotide-binding</keyword>
<dbReference type="GO" id="GO:0015833">
    <property type="term" value="P:peptide transport"/>
    <property type="evidence" value="ECO:0007669"/>
    <property type="project" value="InterPro"/>
</dbReference>
<evidence type="ECO:0000313" key="10">
    <source>
        <dbReference type="Proteomes" id="UP000248066"/>
    </source>
</evidence>
<proteinExistence type="inferred from homology"/>
<comment type="subcellular location">
    <subcellularLocation>
        <location evidence="1">Cell membrane</location>
        <topology evidence="1">Peripheral membrane protein</topology>
    </subcellularLocation>
</comment>
<evidence type="ECO:0000256" key="5">
    <source>
        <dbReference type="ARBA" id="ARBA00022741"/>
    </source>
</evidence>
<dbReference type="OrthoDB" id="9802264at2"/>
<accession>A0A2W0HUP3</accession>
<reference evidence="9 10" key="1">
    <citation type="submission" date="2017-10" db="EMBL/GenBank/DDBJ databases">
        <title>Bacillus sp. nov., a halophilic bacterium isolated from a Yangshapao Lake.</title>
        <authorList>
            <person name="Wang H."/>
        </authorList>
    </citation>
    <scope>NUCLEOTIDE SEQUENCE [LARGE SCALE GENOMIC DNA]</scope>
    <source>
        <strain evidence="9 10">YSP-3</strain>
    </source>
</reference>
<dbReference type="InterPro" id="IPR003439">
    <property type="entry name" value="ABC_transporter-like_ATP-bd"/>
</dbReference>
<dbReference type="GO" id="GO:0005886">
    <property type="term" value="C:plasma membrane"/>
    <property type="evidence" value="ECO:0007669"/>
    <property type="project" value="UniProtKB-SubCell"/>
</dbReference>
<dbReference type="EMBL" id="PDOF01000001">
    <property type="protein sequence ID" value="PYZ97378.1"/>
    <property type="molecule type" value="Genomic_DNA"/>
</dbReference>
<dbReference type="GO" id="GO:0005524">
    <property type="term" value="F:ATP binding"/>
    <property type="evidence" value="ECO:0007669"/>
    <property type="project" value="UniProtKB-KW"/>
</dbReference>
<keyword evidence="7" id="KW-0472">Membrane</keyword>
<evidence type="ECO:0000256" key="3">
    <source>
        <dbReference type="ARBA" id="ARBA00022448"/>
    </source>
</evidence>
<dbReference type="AlphaFoldDB" id="A0A2W0HUP3"/>
<dbReference type="InterPro" id="IPR027417">
    <property type="entry name" value="P-loop_NTPase"/>
</dbReference>
<dbReference type="GO" id="GO:0016887">
    <property type="term" value="F:ATP hydrolysis activity"/>
    <property type="evidence" value="ECO:0007669"/>
    <property type="project" value="InterPro"/>
</dbReference>
<dbReference type="Pfam" id="PF00005">
    <property type="entry name" value="ABC_tran"/>
    <property type="match status" value="1"/>
</dbReference>
<dbReference type="SUPFAM" id="SSF52540">
    <property type="entry name" value="P-loop containing nucleoside triphosphate hydrolases"/>
    <property type="match status" value="1"/>
</dbReference>
<name>A0A2W0HUP3_9BACI</name>
<dbReference type="PANTHER" id="PTHR43297:SF2">
    <property type="entry name" value="DIPEPTIDE TRANSPORT ATP-BINDING PROTEIN DPPD"/>
    <property type="match status" value="1"/>
</dbReference>
<dbReference type="FunFam" id="3.40.50.300:FF:000016">
    <property type="entry name" value="Oligopeptide ABC transporter ATP-binding component"/>
    <property type="match status" value="1"/>
</dbReference>
<dbReference type="SMART" id="SM00382">
    <property type="entry name" value="AAA"/>
    <property type="match status" value="1"/>
</dbReference>
<keyword evidence="10" id="KW-1185">Reference proteome</keyword>
<dbReference type="InterPro" id="IPR013563">
    <property type="entry name" value="Oligopep_ABC_C"/>
</dbReference>
<evidence type="ECO:0000256" key="6">
    <source>
        <dbReference type="ARBA" id="ARBA00022840"/>
    </source>
</evidence>
<evidence type="ECO:0000256" key="1">
    <source>
        <dbReference type="ARBA" id="ARBA00004202"/>
    </source>
</evidence>
<keyword evidence="3" id="KW-0813">Transport</keyword>
<feature type="domain" description="ABC transporter" evidence="8">
    <location>
        <begin position="7"/>
        <end position="256"/>
    </location>
</feature>
<comment type="caution">
    <text evidence="9">The sequence shown here is derived from an EMBL/GenBank/DDBJ whole genome shotgun (WGS) entry which is preliminary data.</text>
</comment>
<dbReference type="RefSeq" id="WP_110516393.1">
    <property type="nucleotide sequence ID" value="NZ_PDOF01000001.1"/>
</dbReference>
<organism evidence="9 10">
    <name type="scientific">Alteribacter lacisalsi</name>
    <dbReference type="NCBI Taxonomy" id="2045244"/>
    <lineage>
        <taxon>Bacteria</taxon>
        <taxon>Bacillati</taxon>
        <taxon>Bacillota</taxon>
        <taxon>Bacilli</taxon>
        <taxon>Bacillales</taxon>
        <taxon>Bacillaceae</taxon>
        <taxon>Alteribacter</taxon>
    </lineage>
</organism>
<sequence>MTNVLDINNLEVSFKSDGKEVKVVNGISFSIGAGETVGVVGESGCGKSVTSLSIMRLIPSPPGRISGGEILYKGENLLDKKEREMRKIRGNEISMIFQEPMTSLNPVFTIGKQINEVLLLHKNMNQSQARKKSIEMLELVGIPRAEQIYDSHPFELSGGMRQRVMIAIGLACEPQLLIADEPTTALDVTIQAQILDLMRGLKDKTNTAIMFITHDLGVVAEMCDRVVVMYSGEIVEQADVDTLFNDPKHPYTVGLLGSLPKVEEKQDRLFSIPGQVPPPGSVEQGCRFAGRCQHVMPHCTEEDPPLLKMKDGHSARCWLYAEEHRGKEVDIHDKATAGRKRS</sequence>